<dbReference type="EMBL" id="JAHQIW010005046">
    <property type="protein sequence ID" value="KAJ1364725.1"/>
    <property type="molecule type" value="Genomic_DNA"/>
</dbReference>
<name>A0AAD5MU58_PARTN</name>
<evidence type="ECO:0000313" key="1">
    <source>
        <dbReference type="EMBL" id="KAJ1364725.1"/>
    </source>
</evidence>
<proteinExistence type="predicted"/>
<evidence type="ECO:0000313" key="2">
    <source>
        <dbReference type="Proteomes" id="UP001196413"/>
    </source>
</evidence>
<dbReference type="Proteomes" id="UP001196413">
    <property type="component" value="Unassembled WGS sequence"/>
</dbReference>
<organism evidence="1 2">
    <name type="scientific">Parelaphostrongylus tenuis</name>
    <name type="common">Meningeal worm</name>
    <dbReference type="NCBI Taxonomy" id="148309"/>
    <lineage>
        <taxon>Eukaryota</taxon>
        <taxon>Metazoa</taxon>
        <taxon>Ecdysozoa</taxon>
        <taxon>Nematoda</taxon>
        <taxon>Chromadorea</taxon>
        <taxon>Rhabditida</taxon>
        <taxon>Rhabditina</taxon>
        <taxon>Rhabditomorpha</taxon>
        <taxon>Strongyloidea</taxon>
        <taxon>Metastrongylidae</taxon>
        <taxon>Parelaphostrongylus</taxon>
    </lineage>
</organism>
<accession>A0AAD5MU58</accession>
<protein>
    <submittedName>
        <fullName evidence="1">Uncharacterized protein</fullName>
    </submittedName>
</protein>
<gene>
    <name evidence="1" type="ORF">KIN20_024876</name>
</gene>
<comment type="caution">
    <text evidence="1">The sequence shown here is derived from an EMBL/GenBank/DDBJ whole genome shotgun (WGS) entry which is preliminary data.</text>
</comment>
<dbReference type="AlphaFoldDB" id="A0AAD5MU58"/>
<keyword evidence="2" id="KW-1185">Reference proteome</keyword>
<reference evidence="1" key="1">
    <citation type="submission" date="2021-06" db="EMBL/GenBank/DDBJ databases">
        <title>Parelaphostrongylus tenuis whole genome reference sequence.</title>
        <authorList>
            <person name="Garwood T.J."/>
            <person name="Larsen P.A."/>
            <person name="Fountain-Jones N.M."/>
            <person name="Garbe J.R."/>
            <person name="Macchietto M.G."/>
            <person name="Kania S.A."/>
            <person name="Gerhold R.W."/>
            <person name="Richards J.E."/>
            <person name="Wolf T.M."/>
        </authorList>
    </citation>
    <scope>NUCLEOTIDE SEQUENCE</scope>
    <source>
        <strain evidence="1">MNPRO001-30</strain>
        <tissue evidence="1">Meninges</tissue>
    </source>
</reference>
<sequence>MRTKKVLHLGYESKDGAIPTGEDWTRSSQLCRSVAKQQQPKRKFGGFPRMGEEGERLLCKKYKKPKDALRLAYVIKKIKFISIHSRGSVND</sequence>